<sequence>MSRSLTIDLTFAFLDDESMRNETAAGQTSARWRRARPGLLAGGARGPGTLHRGGGPLTALWVLGPGLAPLVAGPAGPAGLQAQPVPQQACGPGPARNGLAGPACTAAGSLARSGLNCGYRAYWPGPLRGRRTGSAQSSALIRVRPAPLRTVTSWPALAMPAHQYARGLGSPRSGTSGLGPARPVVGLSGPGCPALQRVAVRPKHSTGLMAWQARPAAGLAARPAQQGESWPGLTGGGHIGPARPAPLTAYKPGPAFSSAGLWAHPGP</sequence>
<name>A0A6P5FR09_ANACO</name>
<dbReference type="Proteomes" id="UP000515123">
    <property type="component" value="Linkage group 11"/>
</dbReference>
<protein>
    <submittedName>
        <fullName evidence="2">Uncharacterized protein LOC109717131</fullName>
    </submittedName>
</protein>
<keyword evidence="1" id="KW-1185">Reference proteome</keyword>
<gene>
    <name evidence="2" type="primary">LOC109717131</name>
</gene>
<proteinExistence type="predicted"/>
<organism evidence="1 2">
    <name type="scientific">Ananas comosus</name>
    <name type="common">Pineapple</name>
    <name type="synonym">Ananas ananas</name>
    <dbReference type="NCBI Taxonomy" id="4615"/>
    <lineage>
        <taxon>Eukaryota</taxon>
        <taxon>Viridiplantae</taxon>
        <taxon>Streptophyta</taxon>
        <taxon>Embryophyta</taxon>
        <taxon>Tracheophyta</taxon>
        <taxon>Spermatophyta</taxon>
        <taxon>Magnoliopsida</taxon>
        <taxon>Liliopsida</taxon>
        <taxon>Poales</taxon>
        <taxon>Bromeliaceae</taxon>
        <taxon>Bromelioideae</taxon>
        <taxon>Ananas</taxon>
    </lineage>
</organism>
<evidence type="ECO:0000313" key="1">
    <source>
        <dbReference type="Proteomes" id="UP000515123"/>
    </source>
</evidence>
<accession>A0A6P5FR09</accession>
<evidence type="ECO:0000313" key="2">
    <source>
        <dbReference type="RefSeq" id="XP_020098394.1"/>
    </source>
</evidence>
<dbReference type="AlphaFoldDB" id="A0A6P5FR09"/>
<dbReference type="RefSeq" id="XP_020098394.1">
    <property type="nucleotide sequence ID" value="XM_020242805.1"/>
</dbReference>
<reference evidence="1" key="1">
    <citation type="journal article" date="2015" name="Nat. Genet.">
        <title>The pineapple genome and the evolution of CAM photosynthesis.</title>
        <authorList>
            <person name="Ming R."/>
            <person name="VanBuren R."/>
            <person name="Wai C.M."/>
            <person name="Tang H."/>
            <person name="Schatz M.C."/>
            <person name="Bowers J.E."/>
            <person name="Lyons E."/>
            <person name="Wang M.L."/>
            <person name="Chen J."/>
            <person name="Biggers E."/>
            <person name="Zhang J."/>
            <person name="Huang L."/>
            <person name="Zhang L."/>
            <person name="Miao W."/>
            <person name="Zhang J."/>
            <person name="Ye Z."/>
            <person name="Miao C."/>
            <person name="Lin Z."/>
            <person name="Wang H."/>
            <person name="Zhou H."/>
            <person name="Yim W.C."/>
            <person name="Priest H.D."/>
            <person name="Zheng C."/>
            <person name="Woodhouse M."/>
            <person name="Edger P.P."/>
            <person name="Guyot R."/>
            <person name="Guo H.B."/>
            <person name="Guo H."/>
            <person name="Zheng G."/>
            <person name="Singh R."/>
            <person name="Sharma A."/>
            <person name="Min X."/>
            <person name="Zheng Y."/>
            <person name="Lee H."/>
            <person name="Gurtowski J."/>
            <person name="Sedlazeck F.J."/>
            <person name="Harkess A."/>
            <person name="McKain M.R."/>
            <person name="Liao Z."/>
            <person name="Fang J."/>
            <person name="Liu J."/>
            <person name="Zhang X."/>
            <person name="Zhang Q."/>
            <person name="Hu W."/>
            <person name="Qin Y."/>
            <person name="Wang K."/>
            <person name="Chen L.Y."/>
            <person name="Shirley N."/>
            <person name="Lin Y.R."/>
            <person name="Liu L.Y."/>
            <person name="Hernandez A.G."/>
            <person name="Wright C.L."/>
            <person name="Bulone V."/>
            <person name="Tuskan G.A."/>
            <person name="Heath K."/>
            <person name="Zee F."/>
            <person name="Moore P.H."/>
            <person name="Sunkar R."/>
            <person name="Leebens-Mack J.H."/>
            <person name="Mockler T."/>
            <person name="Bennetzen J.L."/>
            <person name="Freeling M."/>
            <person name="Sankoff D."/>
            <person name="Paterson A.H."/>
            <person name="Zhu X."/>
            <person name="Yang X."/>
            <person name="Smith J.A."/>
            <person name="Cushman J.C."/>
            <person name="Paull R.E."/>
            <person name="Yu Q."/>
        </authorList>
    </citation>
    <scope>NUCLEOTIDE SEQUENCE [LARGE SCALE GENOMIC DNA]</scope>
    <source>
        <strain evidence="1">cv. F153</strain>
    </source>
</reference>
<dbReference type="GeneID" id="109717131"/>
<reference evidence="2" key="2">
    <citation type="submission" date="2025-08" db="UniProtKB">
        <authorList>
            <consortium name="RefSeq"/>
        </authorList>
    </citation>
    <scope>IDENTIFICATION</scope>
    <source>
        <tissue evidence="2">Leaf</tissue>
    </source>
</reference>